<evidence type="ECO:0000313" key="1">
    <source>
        <dbReference type="EMBL" id="QQM45348.1"/>
    </source>
</evidence>
<dbReference type="RefSeq" id="WP_200400157.1">
    <property type="nucleotide sequence ID" value="NZ_CP066831.1"/>
</dbReference>
<proteinExistence type="predicted"/>
<evidence type="ECO:0000313" key="2">
    <source>
        <dbReference type="Proteomes" id="UP000595636"/>
    </source>
</evidence>
<protein>
    <submittedName>
        <fullName evidence="1">Uncharacterized protein</fullName>
    </submittedName>
</protein>
<gene>
    <name evidence="1" type="ORF">JEQ17_42035</name>
</gene>
<reference evidence="1 2" key="1">
    <citation type="submission" date="2020-12" db="EMBL/GenBank/DDBJ databases">
        <title>A novel species.</title>
        <authorList>
            <person name="Li K."/>
        </authorList>
    </citation>
    <scope>NUCLEOTIDE SEQUENCE [LARGE SCALE GENOMIC DNA]</scope>
    <source>
        <strain evidence="1 2">ZYC-3</strain>
    </source>
</reference>
<accession>A0A7T7L2Q1</accession>
<organism evidence="1 2">
    <name type="scientific">Streptomyces liliifuscus</name>
    <dbReference type="NCBI Taxonomy" id="2797636"/>
    <lineage>
        <taxon>Bacteria</taxon>
        <taxon>Bacillati</taxon>
        <taxon>Actinomycetota</taxon>
        <taxon>Actinomycetes</taxon>
        <taxon>Kitasatosporales</taxon>
        <taxon>Streptomycetaceae</taxon>
        <taxon>Streptomyces</taxon>
    </lineage>
</organism>
<name>A0A7T7L2Q1_9ACTN</name>
<dbReference type="EMBL" id="CP066831">
    <property type="protein sequence ID" value="QQM45348.1"/>
    <property type="molecule type" value="Genomic_DNA"/>
</dbReference>
<sequence>MTLTFSGSVMDTPTGNVITPIEIANLLNELTESRGWPAATFYGTPAPAPLT</sequence>
<dbReference type="KEGG" id="slf:JEQ17_42035"/>
<dbReference type="Proteomes" id="UP000595636">
    <property type="component" value="Chromosome"/>
</dbReference>
<dbReference type="AlphaFoldDB" id="A0A7T7L2Q1"/>
<keyword evidence="2" id="KW-1185">Reference proteome</keyword>